<evidence type="ECO:0000313" key="3">
    <source>
        <dbReference type="Proteomes" id="UP000308730"/>
    </source>
</evidence>
<keyword evidence="3" id="KW-1185">Reference proteome</keyword>
<feature type="compositionally biased region" description="Basic and acidic residues" evidence="1">
    <location>
        <begin position="564"/>
        <end position="589"/>
    </location>
</feature>
<feature type="compositionally biased region" description="Pro residues" evidence="1">
    <location>
        <begin position="25"/>
        <end position="64"/>
    </location>
</feature>
<dbReference type="Proteomes" id="UP000308730">
    <property type="component" value="Unassembled WGS sequence"/>
</dbReference>
<feature type="region of interest" description="Disordered" evidence="1">
    <location>
        <begin position="564"/>
        <end position="821"/>
    </location>
</feature>
<protein>
    <submittedName>
        <fullName evidence="2">Uncharacterized protein</fullName>
    </submittedName>
</protein>
<comment type="caution">
    <text evidence="2">The sequence shown here is derived from an EMBL/GenBank/DDBJ whole genome shotgun (WGS) entry which is preliminary data.</text>
</comment>
<feature type="compositionally biased region" description="Polar residues" evidence="1">
    <location>
        <begin position="301"/>
        <end position="315"/>
    </location>
</feature>
<name>A0A4S4N117_9APHY</name>
<feature type="region of interest" description="Disordered" evidence="1">
    <location>
        <begin position="1"/>
        <end position="68"/>
    </location>
</feature>
<gene>
    <name evidence="2" type="ORF">EUX98_g1645</name>
</gene>
<dbReference type="OrthoDB" id="3038408at2759"/>
<feature type="compositionally biased region" description="Low complexity" evidence="1">
    <location>
        <begin position="470"/>
        <end position="479"/>
    </location>
</feature>
<feature type="compositionally biased region" description="Polar residues" evidence="1">
    <location>
        <begin position="373"/>
        <end position="390"/>
    </location>
</feature>
<organism evidence="2 3">
    <name type="scientific">Antrodiella citrinella</name>
    <dbReference type="NCBI Taxonomy" id="2447956"/>
    <lineage>
        <taxon>Eukaryota</taxon>
        <taxon>Fungi</taxon>
        <taxon>Dikarya</taxon>
        <taxon>Basidiomycota</taxon>
        <taxon>Agaricomycotina</taxon>
        <taxon>Agaricomycetes</taxon>
        <taxon>Polyporales</taxon>
        <taxon>Steccherinaceae</taxon>
        <taxon>Antrodiella</taxon>
    </lineage>
</organism>
<feature type="compositionally biased region" description="Low complexity" evidence="1">
    <location>
        <begin position="404"/>
        <end position="420"/>
    </location>
</feature>
<feature type="compositionally biased region" description="Polar residues" evidence="1">
    <location>
        <begin position="429"/>
        <end position="457"/>
    </location>
</feature>
<dbReference type="EMBL" id="SGPM01000019">
    <property type="protein sequence ID" value="THH32589.1"/>
    <property type="molecule type" value="Genomic_DNA"/>
</dbReference>
<dbReference type="AlphaFoldDB" id="A0A4S4N117"/>
<feature type="region of interest" description="Disordered" evidence="1">
    <location>
        <begin position="87"/>
        <end position="121"/>
    </location>
</feature>
<feature type="compositionally biased region" description="Basic and acidic residues" evidence="1">
    <location>
        <begin position="728"/>
        <end position="739"/>
    </location>
</feature>
<feature type="compositionally biased region" description="Polar residues" evidence="1">
    <location>
        <begin position="197"/>
        <end position="217"/>
    </location>
</feature>
<accession>A0A4S4N117</accession>
<proteinExistence type="predicted"/>
<feature type="compositionally biased region" description="Low complexity" evidence="1">
    <location>
        <begin position="787"/>
        <end position="801"/>
    </location>
</feature>
<feature type="region of interest" description="Disordered" evidence="1">
    <location>
        <begin position="835"/>
        <end position="873"/>
    </location>
</feature>
<evidence type="ECO:0000256" key="1">
    <source>
        <dbReference type="SAM" id="MobiDB-lite"/>
    </source>
</evidence>
<evidence type="ECO:0000313" key="2">
    <source>
        <dbReference type="EMBL" id="THH32589.1"/>
    </source>
</evidence>
<sequence length="873" mass="95241">MNRRNKGKGPPQSSLKSTVTAKAAAPPPPKPPTPPAAPAAPAPTTNPVPPVAAKAPPAPPPQRAPSPCTLCRAEWKAFQTWLAERRAERDKRLAEARAPPKPVRSFGLDRKPAHQPTEASVTELELSLNTELSEIAHEEWQRRLAVKGLREEDWTDLTEGEMRAVEDAFLPPEAPILQPPSATREGTRYGLPGHALSGNTTALGNEPPSSGPSSFAANSKFKPPPATAFPTHEAWNPSGSSKPPAPAPTYSSGTQPQFGDISNQQQTRDPASRQVFMNDAKRESPWDSVMRPRAKADYSAFASTAPTQDTSSDSLWGQVMSGKKPCAPSKSTPLQPEPQEGPWDATLRAKAKGSPKPAPNADSGESLWASVMTGKSSGLSSKANLAQPDSESPWDAMKRTAGISRSSSSSSQDMNDSSWDLRTPESMFRSMSASTVDLQEPSWQDFSRSRSGTSKPVISSPLASYEPQNSEDSLSSSSSYRVINPTTIELEAEDHIEAGFEGLSQEDVESSIREFYSRAAEAEIELRRQLYDPSTNPNLIGALLEEFIRGMEVAARGTWEDWKERRDKEMERRRLERERENQRRTEAKKPVWGSTIKRGTTPAPPPAQAPLNKKPGKKAPAKKEPEVVSEPQWHEVTQNESLRIPGSFQDVPDASAGRRTSGPANRAGWSAGTSARSSTPVPPQPTKKASIPLPQQPTATPWSTGKRAGDLGKATVTDEEDEEDEETGPERIAREKQIAERIAQQQQMSSPFKWMNADTPSGRTTPKPETQRPPSSQNVRAPTWEQPVPERAAKAAPPASARFRTWTPEKPVQDSGDTDDETRMLFENAMRNIQGDPLASADPGEFNSVPGFTTQAARVVRQERKRTVSSTRR</sequence>
<reference evidence="2 3" key="1">
    <citation type="submission" date="2019-02" db="EMBL/GenBank/DDBJ databases">
        <title>Genome sequencing of the rare red list fungi Antrodiella citrinella (Flaviporus citrinellus).</title>
        <authorList>
            <person name="Buettner E."/>
            <person name="Kellner H."/>
        </authorList>
    </citation>
    <scope>NUCLEOTIDE SEQUENCE [LARGE SCALE GENOMIC DNA]</scope>
    <source>
        <strain evidence="2 3">DSM 108506</strain>
    </source>
</reference>
<feature type="compositionally biased region" description="Acidic residues" evidence="1">
    <location>
        <begin position="717"/>
        <end position="727"/>
    </location>
</feature>
<feature type="region of interest" description="Disordered" evidence="1">
    <location>
        <begin position="166"/>
        <end position="479"/>
    </location>
</feature>
<feature type="compositionally biased region" description="Polar residues" evidence="1">
    <location>
        <begin position="758"/>
        <end position="780"/>
    </location>
</feature>
<feature type="compositionally biased region" description="Polar residues" evidence="1">
    <location>
        <begin position="249"/>
        <end position="269"/>
    </location>
</feature>